<organism evidence="8 9">
    <name type="scientific">Thermoclostridium stercorarium subsp. thermolacticum DSM 2910</name>
    <dbReference type="NCBI Taxonomy" id="1121336"/>
    <lineage>
        <taxon>Bacteria</taxon>
        <taxon>Bacillati</taxon>
        <taxon>Bacillota</taxon>
        <taxon>Clostridia</taxon>
        <taxon>Eubacteriales</taxon>
        <taxon>Oscillospiraceae</taxon>
        <taxon>Thermoclostridium</taxon>
    </lineage>
</organism>
<dbReference type="SUPFAM" id="SSF102114">
    <property type="entry name" value="Radical SAM enzymes"/>
    <property type="match status" value="1"/>
</dbReference>
<dbReference type="NCBIfam" id="TIGR04085">
    <property type="entry name" value="rSAM_more_4Fe4S"/>
    <property type="match status" value="1"/>
</dbReference>
<comment type="cofactor">
    <cofactor evidence="1">
        <name>[4Fe-4S] cluster</name>
        <dbReference type="ChEBI" id="CHEBI:49883"/>
    </cofactor>
</comment>
<dbReference type="PIRSF" id="PIRSF037420">
    <property type="entry name" value="PQQ_syn_pqqE"/>
    <property type="match status" value="1"/>
</dbReference>
<reference evidence="8 9" key="1">
    <citation type="submission" date="2016-02" db="EMBL/GenBank/DDBJ databases">
        <title>Comparison of Clostridium stercorarium subspecies using comparative genomics and transcriptomics.</title>
        <authorList>
            <person name="Schellenberg J."/>
            <person name="Thallinger G."/>
            <person name="Levin D.B."/>
            <person name="Zhang X."/>
            <person name="Alvare G."/>
            <person name="Fristensky B."/>
            <person name="Sparling R."/>
        </authorList>
    </citation>
    <scope>NUCLEOTIDE SEQUENCE [LARGE SCALE GENOMIC DNA]</scope>
    <source>
        <strain evidence="8 9">DSM 2910</strain>
    </source>
</reference>
<dbReference type="InterPro" id="IPR017200">
    <property type="entry name" value="PqqE-like"/>
</dbReference>
<evidence type="ECO:0000256" key="3">
    <source>
        <dbReference type="ARBA" id="ARBA00022691"/>
    </source>
</evidence>
<dbReference type="Pfam" id="PF13186">
    <property type="entry name" value="SPASM"/>
    <property type="match status" value="1"/>
</dbReference>
<dbReference type="PANTHER" id="PTHR11228:SF7">
    <property type="entry name" value="PQQA PEPTIDE CYCLASE"/>
    <property type="match status" value="1"/>
</dbReference>
<evidence type="ECO:0000256" key="4">
    <source>
        <dbReference type="ARBA" id="ARBA00022723"/>
    </source>
</evidence>
<evidence type="ECO:0000256" key="1">
    <source>
        <dbReference type="ARBA" id="ARBA00001966"/>
    </source>
</evidence>
<proteinExistence type="predicted"/>
<dbReference type="InterPro" id="IPR023885">
    <property type="entry name" value="4Fe4S-binding_SPASM_dom"/>
</dbReference>
<dbReference type="SFLD" id="SFLDG01067">
    <property type="entry name" value="SPASM/twitch_domain_containing"/>
    <property type="match status" value="2"/>
</dbReference>
<dbReference type="InterPro" id="IPR013785">
    <property type="entry name" value="Aldolase_TIM"/>
</dbReference>
<accession>A0A1B1YGQ7</accession>
<dbReference type="PANTHER" id="PTHR11228">
    <property type="entry name" value="RADICAL SAM DOMAIN PROTEIN"/>
    <property type="match status" value="1"/>
</dbReference>
<protein>
    <submittedName>
        <fullName evidence="8">Radical SAM/SPASM domain-containing protein</fullName>
    </submittedName>
</protein>
<dbReference type="Pfam" id="PF04055">
    <property type="entry name" value="Radical_SAM"/>
    <property type="match status" value="1"/>
</dbReference>
<keyword evidence="3" id="KW-0949">S-adenosyl-L-methionine</keyword>
<keyword evidence="6" id="KW-0411">Iron-sulfur</keyword>
<gene>
    <name evidence="8" type="ORF">CSTERTH_00880</name>
</gene>
<dbReference type="GO" id="GO:0003824">
    <property type="term" value="F:catalytic activity"/>
    <property type="evidence" value="ECO:0007669"/>
    <property type="project" value="InterPro"/>
</dbReference>
<dbReference type="SFLD" id="SFLDS00029">
    <property type="entry name" value="Radical_SAM"/>
    <property type="match status" value="2"/>
</dbReference>
<dbReference type="InterPro" id="IPR007197">
    <property type="entry name" value="rSAM"/>
</dbReference>
<evidence type="ECO:0000256" key="5">
    <source>
        <dbReference type="ARBA" id="ARBA00023004"/>
    </source>
</evidence>
<dbReference type="InterPro" id="IPR058240">
    <property type="entry name" value="rSAM_sf"/>
</dbReference>
<sequence length="401" mass="45538">MGKQHINIDHPLNILRNSPHYTSDPHFRRRADMRIAREQKFAGGRLFNLDIEITTICNLACRTCYNVSTKPQIMTVEQFSRILADARQLVECLEMDGLWLTISGGEPLTNNWIWDMLQLAQGPDIKGIAIITNGTLINQETAKLMESLGISEVMISLDGASAQTHDAIRGQGSFARTMRGVEILIKYCSNIFLGCTMTLTTLNMDNTEDYVDLAFQMGFNYVWINPPIYCGCIVQSELDISYEEHLRIMKLVRELDTRYFRQAFAVYYNVPYYPLTDPISPYLDLSTACPWGRTNLTITADGSVLPCLYSRDLCLGNIFEQSLIVLYHSSVLEGVRNGSLLAEPCRSCLYREFCGGCRARTYYLTEDWFAADPWCPLVRGLTEEQIRVFPSNLPKEKVGGY</sequence>
<dbReference type="InterPro" id="IPR050377">
    <property type="entry name" value="Radical_SAM_PqqE_MftC-like"/>
</dbReference>
<dbReference type="CDD" id="cd01335">
    <property type="entry name" value="Radical_SAM"/>
    <property type="match status" value="1"/>
</dbReference>
<keyword evidence="2" id="KW-0004">4Fe-4S</keyword>
<dbReference type="EMBL" id="CP014672">
    <property type="protein sequence ID" value="ANW99948.1"/>
    <property type="molecule type" value="Genomic_DNA"/>
</dbReference>
<evidence type="ECO:0000256" key="2">
    <source>
        <dbReference type="ARBA" id="ARBA00022485"/>
    </source>
</evidence>
<dbReference type="InterPro" id="IPR034391">
    <property type="entry name" value="AdoMet-like_SPASM_containing"/>
</dbReference>
<evidence type="ECO:0000313" key="9">
    <source>
        <dbReference type="Proteomes" id="UP000092971"/>
    </source>
</evidence>
<dbReference type="Gene3D" id="3.20.20.70">
    <property type="entry name" value="Aldolase class I"/>
    <property type="match status" value="1"/>
</dbReference>
<feature type="domain" description="Radical SAM core" evidence="7">
    <location>
        <begin position="43"/>
        <end position="258"/>
    </location>
</feature>
<evidence type="ECO:0000313" key="8">
    <source>
        <dbReference type="EMBL" id="ANW99948.1"/>
    </source>
</evidence>
<dbReference type="SFLD" id="SFLDG01387">
    <property type="entry name" value="BtrN-like_SPASM_domain_contain"/>
    <property type="match status" value="1"/>
</dbReference>
<dbReference type="GO" id="GO:0046872">
    <property type="term" value="F:metal ion binding"/>
    <property type="evidence" value="ECO:0007669"/>
    <property type="project" value="UniProtKB-KW"/>
</dbReference>
<dbReference type="AlphaFoldDB" id="A0A1B1YGQ7"/>
<keyword evidence="4" id="KW-0479">Metal-binding</keyword>
<dbReference type="PROSITE" id="PS51918">
    <property type="entry name" value="RADICAL_SAM"/>
    <property type="match status" value="1"/>
</dbReference>
<dbReference type="OrthoDB" id="7021155at2"/>
<evidence type="ECO:0000259" key="7">
    <source>
        <dbReference type="PROSITE" id="PS51918"/>
    </source>
</evidence>
<dbReference type="Proteomes" id="UP000092971">
    <property type="component" value="Chromosome"/>
</dbReference>
<keyword evidence="5" id="KW-0408">Iron</keyword>
<name>A0A1B1YGQ7_THEST</name>
<dbReference type="SFLD" id="SFLDG01386">
    <property type="entry name" value="main_SPASM_domain-containing"/>
    <property type="match status" value="1"/>
</dbReference>
<dbReference type="GO" id="GO:0051539">
    <property type="term" value="F:4 iron, 4 sulfur cluster binding"/>
    <property type="evidence" value="ECO:0007669"/>
    <property type="project" value="UniProtKB-KW"/>
</dbReference>
<evidence type="ECO:0000256" key="6">
    <source>
        <dbReference type="ARBA" id="ARBA00023014"/>
    </source>
</evidence>